<protein>
    <submittedName>
        <fullName evidence="2">SDR family oxidoreductase</fullName>
        <ecNumber evidence="2">1.1.-.-</ecNumber>
    </submittedName>
</protein>
<sequence length="294" mass="31613">MTGVVCVTGCDSGIGYLTAVAFHRRDWTVYATGLAPEETDLSERGIETRRLDVTDAADTERVFAEIESEHGRLDCLVNVAGVGHTGALEATTPDDLREILDVNLVGTHRVTRAALPLLRAGETAGGNAGRVVTISSVVGRYALPGLGGYSASKHGVEGLSDALRWEVADSGVRVVLVEPPTTRTGFVDRVESDLAELLAGEGDDTATADDRDGTGRYDRLYRMLDWWIPRLADAGASPADVARTVVRATETPDPRTRYPVGAQGWLLALGSHLPGRLQDLGWRGATWIAERRWP</sequence>
<gene>
    <name evidence="2" type="ORF">ACFPJ5_05450</name>
</gene>
<dbReference type="AlphaFoldDB" id="A0ABD5R8N6"/>
<dbReference type="PROSITE" id="PS00061">
    <property type="entry name" value="ADH_SHORT"/>
    <property type="match status" value="1"/>
</dbReference>
<dbReference type="EC" id="1.1.-.-" evidence="2"/>
<accession>A0ABD5R8N6</accession>
<dbReference type="PRINTS" id="PR00080">
    <property type="entry name" value="SDRFAMILY"/>
</dbReference>
<comment type="caution">
    <text evidence="2">The sequence shown here is derived from an EMBL/GenBank/DDBJ whole genome shotgun (WGS) entry which is preliminary data.</text>
</comment>
<dbReference type="RefSeq" id="WP_227228274.1">
    <property type="nucleotide sequence ID" value="NZ_JAJCVJ010000001.1"/>
</dbReference>
<evidence type="ECO:0000313" key="2">
    <source>
        <dbReference type="EMBL" id="MFC5366376.1"/>
    </source>
</evidence>
<dbReference type="PANTHER" id="PTHR43313:SF1">
    <property type="entry name" value="3BETA-HYDROXYSTEROID DEHYDROGENASE DHS-16"/>
    <property type="match status" value="1"/>
</dbReference>
<dbReference type="PRINTS" id="PR00081">
    <property type="entry name" value="GDHRDH"/>
</dbReference>
<keyword evidence="2" id="KW-0560">Oxidoreductase</keyword>
<comment type="similarity">
    <text evidence="1">Belongs to the short-chain dehydrogenases/reductases (SDR) family.</text>
</comment>
<name>A0ABD5R8N6_9EURY</name>
<evidence type="ECO:0000313" key="3">
    <source>
        <dbReference type="Proteomes" id="UP001596201"/>
    </source>
</evidence>
<dbReference type="InterPro" id="IPR002347">
    <property type="entry name" value="SDR_fam"/>
</dbReference>
<keyword evidence="3" id="KW-1185">Reference proteome</keyword>
<dbReference type="PANTHER" id="PTHR43313">
    <property type="entry name" value="SHORT-CHAIN DEHYDROGENASE/REDUCTASE FAMILY 9C"/>
    <property type="match status" value="1"/>
</dbReference>
<dbReference type="Pfam" id="PF00106">
    <property type="entry name" value="adh_short"/>
    <property type="match status" value="1"/>
</dbReference>
<reference evidence="2 3" key="1">
    <citation type="journal article" date="2019" name="Int. J. Syst. Evol. Microbiol.">
        <title>The Global Catalogue of Microorganisms (GCM) 10K type strain sequencing project: providing services to taxonomists for standard genome sequencing and annotation.</title>
        <authorList>
            <consortium name="The Broad Institute Genomics Platform"/>
            <consortium name="The Broad Institute Genome Sequencing Center for Infectious Disease"/>
            <person name="Wu L."/>
            <person name="Ma J."/>
        </authorList>
    </citation>
    <scope>NUCLEOTIDE SEQUENCE [LARGE SCALE GENOMIC DNA]</scope>
    <source>
        <strain evidence="2 3">CGMCC 1.12237</strain>
    </source>
</reference>
<dbReference type="Proteomes" id="UP001596201">
    <property type="component" value="Unassembled WGS sequence"/>
</dbReference>
<dbReference type="GO" id="GO:0016491">
    <property type="term" value="F:oxidoreductase activity"/>
    <property type="evidence" value="ECO:0007669"/>
    <property type="project" value="UniProtKB-KW"/>
</dbReference>
<dbReference type="Gene3D" id="3.40.50.720">
    <property type="entry name" value="NAD(P)-binding Rossmann-like Domain"/>
    <property type="match status" value="1"/>
</dbReference>
<evidence type="ECO:0000256" key="1">
    <source>
        <dbReference type="RuleBase" id="RU000363"/>
    </source>
</evidence>
<proteinExistence type="inferred from homology"/>
<dbReference type="EMBL" id="JBHSKX010000001">
    <property type="protein sequence ID" value="MFC5366376.1"/>
    <property type="molecule type" value="Genomic_DNA"/>
</dbReference>
<dbReference type="SUPFAM" id="SSF51735">
    <property type="entry name" value="NAD(P)-binding Rossmann-fold domains"/>
    <property type="match status" value="1"/>
</dbReference>
<dbReference type="InterPro" id="IPR020904">
    <property type="entry name" value="Sc_DH/Rdtase_CS"/>
</dbReference>
<dbReference type="InterPro" id="IPR036291">
    <property type="entry name" value="NAD(P)-bd_dom_sf"/>
</dbReference>
<organism evidence="2 3">
    <name type="scientific">Salinirubrum litoreum</name>
    <dbReference type="NCBI Taxonomy" id="1126234"/>
    <lineage>
        <taxon>Archaea</taxon>
        <taxon>Methanobacteriati</taxon>
        <taxon>Methanobacteriota</taxon>
        <taxon>Stenosarchaea group</taxon>
        <taxon>Halobacteria</taxon>
        <taxon>Halobacteriales</taxon>
        <taxon>Haloferacaceae</taxon>
        <taxon>Salinirubrum</taxon>
    </lineage>
</organism>
<dbReference type="CDD" id="cd05374">
    <property type="entry name" value="17beta-HSD-like_SDR_c"/>
    <property type="match status" value="1"/>
</dbReference>